<gene>
    <name evidence="2" type="ORF">M404DRAFT_322819</name>
</gene>
<dbReference type="AlphaFoldDB" id="A0A0C3KGG6"/>
<dbReference type="Proteomes" id="UP000054217">
    <property type="component" value="Unassembled WGS sequence"/>
</dbReference>
<feature type="compositionally biased region" description="Basic and acidic residues" evidence="1">
    <location>
        <begin position="133"/>
        <end position="142"/>
    </location>
</feature>
<evidence type="ECO:0000256" key="1">
    <source>
        <dbReference type="SAM" id="MobiDB-lite"/>
    </source>
</evidence>
<sequence>MYQYLQRSTELLEGLDILNPHSIRGSSHLSGWEGLNVPTIRKASSSFSSDHASRRLVLAMLPPGIPVNFLFRMRRYPGSFLIAMTFMSPNGTVAKRFYVCASYELDQYSSSVYIQKTVVTVREEIRKRKVTKRMSDNIESKRRSAANKWQN</sequence>
<reference evidence="3" key="2">
    <citation type="submission" date="2015-01" db="EMBL/GenBank/DDBJ databases">
        <title>Evolutionary Origins and Diversification of the Mycorrhizal Mutualists.</title>
        <authorList>
            <consortium name="DOE Joint Genome Institute"/>
            <consortium name="Mycorrhizal Genomics Consortium"/>
            <person name="Kohler A."/>
            <person name="Kuo A."/>
            <person name="Nagy L.G."/>
            <person name="Floudas D."/>
            <person name="Copeland A."/>
            <person name="Barry K.W."/>
            <person name="Cichocki N."/>
            <person name="Veneault-Fourrey C."/>
            <person name="LaButti K."/>
            <person name="Lindquist E.A."/>
            <person name="Lipzen A."/>
            <person name="Lundell T."/>
            <person name="Morin E."/>
            <person name="Murat C."/>
            <person name="Riley R."/>
            <person name="Ohm R."/>
            <person name="Sun H."/>
            <person name="Tunlid A."/>
            <person name="Henrissat B."/>
            <person name="Grigoriev I.V."/>
            <person name="Hibbett D.S."/>
            <person name="Martin F."/>
        </authorList>
    </citation>
    <scope>NUCLEOTIDE SEQUENCE [LARGE SCALE GENOMIC DNA]</scope>
    <source>
        <strain evidence="3">Marx 270</strain>
    </source>
</reference>
<name>A0A0C3KGG6_PISTI</name>
<evidence type="ECO:0000313" key="3">
    <source>
        <dbReference type="Proteomes" id="UP000054217"/>
    </source>
</evidence>
<dbReference type="OrthoDB" id="10439193at2759"/>
<keyword evidence="3" id="KW-1185">Reference proteome</keyword>
<protein>
    <submittedName>
        <fullName evidence="2">Uncharacterized protein</fullName>
    </submittedName>
</protein>
<dbReference type="EMBL" id="KN831956">
    <property type="protein sequence ID" value="KIO08692.1"/>
    <property type="molecule type" value="Genomic_DNA"/>
</dbReference>
<dbReference type="InParanoid" id="A0A0C3KGG6"/>
<feature type="region of interest" description="Disordered" evidence="1">
    <location>
        <begin position="130"/>
        <end position="151"/>
    </location>
</feature>
<reference evidence="2 3" key="1">
    <citation type="submission" date="2014-04" db="EMBL/GenBank/DDBJ databases">
        <authorList>
            <consortium name="DOE Joint Genome Institute"/>
            <person name="Kuo A."/>
            <person name="Kohler A."/>
            <person name="Costa M.D."/>
            <person name="Nagy L.G."/>
            <person name="Floudas D."/>
            <person name="Copeland A."/>
            <person name="Barry K.W."/>
            <person name="Cichocki N."/>
            <person name="Veneault-Fourrey C."/>
            <person name="LaButti K."/>
            <person name="Lindquist E.A."/>
            <person name="Lipzen A."/>
            <person name="Lundell T."/>
            <person name="Morin E."/>
            <person name="Murat C."/>
            <person name="Sun H."/>
            <person name="Tunlid A."/>
            <person name="Henrissat B."/>
            <person name="Grigoriev I.V."/>
            <person name="Hibbett D.S."/>
            <person name="Martin F."/>
            <person name="Nordberg H.P."/>
            <person name="Cantor M.N."/>
            <person name="Hua S.X."/>
        </authorList>
    </citation>
    <scope>NUCLEOTIDE SEQUENCE [LARGE SCALE GENOMIC DNA]</scope>
    <source>
        <strain evidence="2 3">Marx 270</strain>
    </source>
</reference>
<accession>A0A0C3KGG6</accession>
<proteinExistence type="predicted"/>
<organism evidence="2 3">
    <name type="scientific">Pisolithus tinctorius Marx 270</name>
    <dbReference type="NCBI Taxonomy" id="870435"/>
    <lineage>
        <taxon>Eukaryota</taxon>
        <taxon>Fungi</taxon>
        <taxon>Dikarya</taxon>
        <taxon>Basidiomycota</taxon>
        <taxon>Agaricomycotina</taxon>
        <taxon>Agaricomycetes</taxon>
        <taxon>Agaricomycetidae</taxon>
        <taxon>Boletales</taxon>
        <taxon>Sclerodermatineae</taxon>
        <taxon>Pisolithaceae</taxon>
        <taxon>Pisolithus</taxon>
    </lineage>
</organism>
<dbReference type="HOGENOM" id="CLU_1732217_0_0_1"/>
<evidence type="ECO:0000313" key="2">
    <source>
        <dbReference type="EMBL" id="KIO08692.1"/>
    </source>
</evidence>